<evidence type="ECO:0000256" key="4">
    <source>
        <dbReference type="ARBA" id="ARBA00023125"/>
    </source>
</evidence>
<dbReference type="GO" id="GO:0003677">
    <property type="term" value="F:DNA binding"/>
    <property type="evidence" value="ECO:0007669"/>
    <property type="project" value="UniProtKB-KW"/>
</dbReference>
<reference evidence="7 8" key="1">
    <citation type="submission" date="2019-01" db="EMBL/GenBank/DDBJ databases">
        <title>Egibacter rhizosphaerae EGI 80759T.</title>
        <authorList>
            <person name="Chen D.-D."/>
            <person name="Tian Y."/>
            <person name="Jiao J.-Y."/>
            <person name="Zhang X.-T."/>
            <person name="Zhang Y.-G."/>
            <person name="Zhang Y."/>
            <person name="Xiao M."/>
            <person name="Shu W.-S."/>
            <person name="Li W.-J."/>
        </authorList>
    </citation>
    <scope>NUCLEOTIDE SEQUENCE [LARGE SCALE GENOMIC DNA]</scope>
    <source>
        <strain evidence="7 8">EGI 80759</strain>
    </source>
</reference>
<name>A0A411YL46_9ACTN</name>
<dbReference type="GO" id="GO:0006313">
    <property type="term" value="P:DNA transposition"/>
    <property type="evidence" value="ECO:0007669"/>
    <property type="project" value="InterPro"/>
</dbReference>
<keyword evidence="3" id="KW-0815">Transposition</keyword>
<feature type="region of interest" description="Disordered" evidence="6">
    <location>
        <begin position="71"/>
        <end position="119"/>
    </location>
</feature>
<evidence type="ECO:0000256" key="1">
    <source>
        <dbReference type="ARBA" id="ARBA00002190"/>
    </source>
</evidence>
<comment type="function">
    <text evidence="1">Required for the transposition of the insertion element.</text>
</comment>
<keyword evidence="8" id="KW-1185">Reference proteome</keyword>
<dbReference type="GO" id="GO:0004803">
    <property type="term" value="F:transposase activity"/>
    <property type="evidence" value="ECO:0007669"/>
    <property type="project" value="InterPro"/>
</dbReference>
<evidence type="ECO:0000256" key="3">
    <source>
        <dbReference type="ARBA" id="ARBA00022578"/>
    </source>
</evidence>
<dbReference type="KEGG" id="erz:ER308_06150"/>
<sequence length="119" mass="12571">MQGLTETREPRTEDVCIVVCDGLKGLPEAIEATWPLAVIQTCVPPPASATPSGWRHEPTGTRWPAICGRCTPRPAGRPLPSASPTSTSSGREVPRGHQAVGERLAAWPLGGRSPRVATT</sequence>
<dbReference type="Proteomes" id="UP000291469">
    <property type="component" value="Chromosome"/>
</dbReference>
<keyword evidence="4" id="KW-0238">DNA-binding</keyword>
<evidence type="ECO:0000256" key="6">
    <source>
        <dbReference type="SAM" id="MobiDB-lite"/>
    </source>
</evidence>
<evidence type="ECO:0000313" key="7">
    <source>
        <dbReference type="EMBL" id="QBI21939.1"/>
    </source>
</evidence>
<dbReference type="InterPro" id="IPR001207">
    <property type="entry name" value="Transposase_mutator"/>
</dbReference>
<evidence type="ECO:0000256" key="5">
    <source>
        <dbReference type="ARBA" id="ARBA00023172"/>
    </source>
</evidence>
<comment type="similarity">
    <text evidence="2">Belongs to the transposase mutator family.</text>
</comment>
<dbReference type="Pfam" id="PF00872">
    <property type="entry name" value="Transposase_mut"/>
    <property type="match status" value="1"/>
</dbReference>
<dbReference type="OrthoDB" id="9793302at2"/>
<gene>
    <name evidence="7" type="ORF">ER308_06150</name>
</gene>
<dbReference type="EMBL" id="CP036402">
    <property type="protein sequence ID" value="QBI21939.1"/>
    <property type="molecule type" value="Genomic_DNA"/>
</dbReference>
<keyword evidence="5" id="KW-0233">DNA recombination</keyword>
<feature type="compositionally biased region" description="Low complexity" evidence="6">
    <location>
        <begin position="80"/>
        <end position="89"/>
    </location>
</feature>
<dbReference type="AlphaFoldDB" id="A0A411YL46"/>
<organism evidence="7 8">
    <name type="scientific">Egibacter rhizosphaerae</name>
    <dbReference type="NCBI Taxonomy" id="1670831"/>
    <lineage>
        <taxon>Bacteria</taxon>
        <taxon>Bacillati</taxon>
        <taxon>Actinomycetota</taxon>
        <taxon>Nitriliruptoria</taxon>
        <taxon>Egibacterales</taxon>
        <taxon>Egibacteraceae</taxon>
        <taxon>Egibacter</taxon>
    </lineage>
</organism>
<accession>A0A411YL46</accession>
<protein>
    <submittedName>
        <fullName evidence="7">Uncharacterized protein</fullName>
    </submittedName>
</protein>
<evidence type="ECO:0000313" key="8">
    <source>
        <dbReference type="Proteomes" id="UP000291469"/>
    </source>
</evidence>
<evidence type="ECO:0000256" key="2">
    <source>
        <dbReference type="ARBA" id="ARBA00010961"/>
    </source>
</evidence>
<proteinExistence type="inferred from homology"/>